<dbReference type="InterPro" id="IPR036691">
    <property type="entry name" value="Endo/exonu/phosph_ase_sf"/>
</dbReference>
<dbReference type="Pfam" id="PF03372">
    <property type="entry name" value="Exo_endo_phos"/>
    <property type="match status" value="1"/>
</dbReference>
<dbReference type="EnsemblPlants" id="AET2Gv20901300.1">
    <property type="protein sequence ID" value="AET2Gv20901300.1"/>
    <property type="gene ID" value="AET2Gv20901300"/>
</dbReference>
<feature type="domain" description="Endonuclease/exonuclease/phosphatase" evidence="1">
    <location>
        <begin position="5"/>
        <end position="228"/>
    </location>
</feature>
<organism evidence="2 3">
    <name type="scientific">Aegilops tauschii subsp. strangulata</name>
    <name type="common">Goatgrass</name>
    <dbReference type="NCBI Taxonomy" id="200361"/>
    <lineage>
        <taxon>Eukaryota</taxon>
        <taxon>Viridiplantae</taxon>
        <taxon>Streptophyta</taxon>
        <taxon>Embryophyta</taxon>
        <taxon>Tracheophyta</taxon>
        <taxon>Spermatophyta</taxon>
        <taxon>Magnoliopsida</taxon>
        <taxon>Liliopsida</taxon>
        <taxon>Poales</taxon>
        <taxon>Poaceae</taxon>
        <taxon>BOP clade</taxon>
        <taxon>Pooideae</taxon>
        <taxon>Triticodae</taxon>
        <taxon>Triticeae</taxon>
        <taxon>Triticinae</taxon>
        <taxon>Aegilops</taxon>
    </lineage>
</organism>
<evidence type="ECO:0000259" key="1">
    <source>
        <dbReference type="Pfam" id="PF03372"/>
    </source>
</evidence>
<dbReference type="STRING" id="200361.A0A453CMW0"/>
<dbReference type="Gramene" id="AET2Gv20901300.1">
    <property type="protein sequence ID" value="AET2Gv20901300.1"/>
    <property type="gene ID" value="AET2Gv20901300"/>
</dbReference>
<dbReference type="AlphaFoldDB" id="A0A453CMW0"/>
<dbReference type="SUPFAM" id="SSF56219">
    <property type="entry name" value="DNase I-like"/>
    <property type="match status" value="1"/>
</dbReference>
<sequence>MRALLWNIRGFGHAGRRTQLKDYIRKEAIDIVGLQETIRSEFRHHDILAIDPLERFVWHHKPATGHSGGMLLGFCSDTFEVLTWEVGIFFIAANIRVRASLRELVIVQVYGPADHSRSAEFLVELEAKVREVSVAQLPLMVGGDFNLIRSGADKNNDNINWPRVAMFNNAVASMALREVARTGARYTWTNKQLAPVRSVLDRVFMSPDWEVVFPLCSLLAETRIGSDHVPLILSSGEDRIRRSPRFFFETAWFEVPDFDSIFRERWLRSVQLAGQQRGPMEFWIAVGGRLRASLKGWGANQGRADKILRERLLAEITVLDNQADTRPFSEQEWAHRYALEGQVEALLRSEEEYWRRRGGLKWTLKGDANTQYFHAYANGRRRKCSILRLQSEQGLLLQHSEITQHIYDFYISLMGTDEAQQARLSTDVWLPYQKVLHSENEELGLAFLPKEIDDALLSMRTDMAPGPDGWPVAMFKHFWPLLRDPIYEVCNGFMRGFVDIARLNYGVLSLIPKVPGADNIRQYRPIALINVPFKICAKSCATRLSPIAHRTISRAQSAFIRGRNILEGPLALQETLHELKRTHEPARSSLN</sequence>
<protein>
    <recommendedName>
        <fullName evidence="1">Endonuclease/exonuclease/phosphatase domain-containing protein</fullName>
    </recommendedName>
</protein>
<accession>A0A453CMW0</accession>
<keyword evidence="3" id="KW-1185">Reference proteome</keyword>
<proteinExistence type="predicted"/>
<dbReference type="PANTHER" id="PTHR33710">
    <property type="entry name" value="BNAC02G09200D PROTEIN"/>
    <property type="match status" value="1"/>
</dbReference>
<evidence type="ECO:0000313" key="2">
    <source>
        <dbReference type="EnsemblPlants" id="AET2Gv20901300.1"/>
    </source>
</evidence>
<name>A0A453CMW0_AEGTS</name>
<reference evidence="2" key="3">
    <citation type="journal article" date="2017" name="Nature">
        <title>Genome sequence of the progenitor of the wheat D genome Aegilops tauschii.</title>
        <authorList>
            <person name="Luo M.C."/>
            <person name="Gu Y.Q."/>
            <person name="Puiu D."/>
            <person name="Wang H."/>
            <person name="Twardziok S.O."/>
            <person name="Deal K.R."/>
            <person name="Huo N."/>
            <person name="Zhu T."/>
            <person name="Wang L."/>
            <person name="Wang Y."/>
            <person name="McGuire P.E."/>
            <person name="Liu S."/>
            <person name="Long H."/>
            <person name="Ramasamy R.K."/>
            <person name="Rodriguez J.C."/>
            <person name="Van S.L."/>
            <person name="Yuan L."/>
            <person name="Wang Z."/>
            <person name="Xia Z."/>
            <person name="Xiao L."/>
            <person name="Anderson O.D."/>
            <person name="Ouyang S."/>
            <person name="Liang Y."/>
            <person name="Zimin A.V."/>
            <person name="Pertea G."/>
            <person name="Qi P."/>
            <person name="Bennetzen J.L."/>
            <person name="Dai X."/>
            <person name="Dawson M.W."/>
            <person name="Muller H.G."/>
            <person name="Kugler K."/>
            <person name="Rivarola-Duarte L."/>
            <person name="Spannagl M."/>
            <person name="Mayer K.F.X."/>
            <person name="Lu F.H."/>
            <person name="Bevan M.W."/>
            <person name="Leroy P."/>
            <person name="Li P."/>
            <person name="You F.M."/>
            <person name="Sun Q."/>
            <person name="Liu Z."/>
            <person name="Lyons E."/>
            <person name="Wicker T."/>
            <person name="Salzberg S.L."/>
            <person name="Devos K.M."/>
            <person name="Dvorak J."/>
        </authorList>
    </citation>
    <scope>NUCLEOTIDE SEQUENCE [LARGE SCALE GENOMIC DNA]</scope>
    <source>
        <strain evidence="2">cv. AL8/78</strain>
    </source>
</reference>
<dbReference type="Proteomes" id="UP000015105">
    <property type="component" value="Chromosome 2D"/>
</dbReference>
<reference evidence="3" key="1">
    <citation type="journal article" date="2014" name="Science">
        <title>Ancient hybridizations among the ancestral genomes of bread wheat.</title>
        <authorList>
            <consortium name="International Wheat Genome Sequencing Consortium,"/>
            <person name="Marcussen T."/>
            <person name="Sandve S.R."/>
            <person name="Heier L."/>
            <person name="Spannagl M."/>
            <person name="Pfeifer M."/>
            <person name="Jakobsen K.S."/>
            <person name="Wulff B.B."/>
            <person name="Steuernagel B."/>
            <person name="Mayer K.F."/>
            <person name="Olsen O.A."/>
        </authorList>
    </citation>
    <scope>NUCLEOTIDE SEQUENCE [LARGE SCALE GENOMIC DNA]</scope>
    <source>
        <strain evidence="3">cv. AL8/78</strain>
    </source>
</reference>
<reference evidence="2" key="4">
    <citation type="submission" date="2019-03" db="UniProtKB">
        <authorList>
            <consortium name="EnsemblPlants"/>
        </authorList>
    </citation>
    <scope>IDENTIFICATION</scope>
</reference>
<dbReference type="Gene3D" id="3.60.10.10">
    <property type="entry name" value="Endonuclease/exonuclease/phosphatase"/>
    <property type="match status" value="1"/>
</dbReference>
<dbReference type="PANTHER" id="PTHR33710:SF71">
    <property type="entry name" value="ENDONUCLEASE_EXONUCLEASE_PHOSPHATASE DOMAIN-CONTAINING PROTEIN"/>
    <property type="match status" value="1"/>
</dbReference>
<dbReference type="InterPro" id="IPR005135">
    <property type="entry name" value="Endo/exonuclease/phosphatase"/>
</dbReference>
<reference evidence="2" key="5">
    <citation type="journal article" date="2021" name="G3 (Bethesda)">
        <title>Aegilops tauschii genome assembly Aet v5.0 features greater sequence contiguity and improved annotation.</title>
        <authorList>
            <person name="Wang L."/>
            <person name="Zhu T."/>
            <person name="Rodriguez J.C."/>
            <person name="Deal K.R."/>
            <person name="Dubcovsky J."/>
            <person name="McGuire P.E."/>
            <person name="Lux T."/>
            <person name="Spannagl M."/>
            <person name="Mayer K.F.X."/>
            <person name="Baldrich P."/>
            <person name="Meyers B.C."/>
            <person name="Huo N."/>
            <person name="Gu Y.Q."/>
            <person name="Zhou H."/>
            <person name="Devos K.M."/>
            <person name="Bennetzen J.L."/>
            <person name="Unver T."/>
            <person name="Budak H."/>
            <person name="Gulick P.J."/>
            <person name="Galiba G."/>
            <person name="Kalapos B."/>
            <person name="Nelson D.R."/>
            <person name="Li P."/>
            <person name="You F.M."/>
            <person name="Luo M.C."/>
            <person name="Dvorak J."/>
        </authorList>
    </citation>
    <scope>NUCLEOTIDE SEQUENCE [LARGE SCALE GENOMIC DNA]</scope>
    <source>
        <strain evidence="2">cv. AL8/78</strain>
    </source>
</reference>
<dbReference type="GO" id="GO:0003824">
    <property type="term" value="F:catalytic activity"/>
    <property type="evidence" value="ECO:0007669"/>
    <property type="project" value="InterPro"/>
</dbReference>
<reference evidence="3" key="2">
    <citation type="journal article" date="2017" name="Nat. Plants">
        <title>The Aegilops tauschii genome reveals multiple impacts of transposons.</title>
        <authorList>
            <person name="Zhao G."/>
            <person name="Zou C."/>
            <person name="Li K."/>
            <person name="Wang K."/>
            <person name="Li T."/>
            <person name="Gao L."/>
            <person name="Zhang X."/>
            <person name="Wang H."/>
            <person name="Yang Z."/>
            <person name="Liu X."/>
            <person name="Jiang W."/>
            <person name="Mao L."/>
            <person name="Kong X."/>
            <person name="Jiao Y."/>
            <person name="Jia J."/>
        </authorList>
    </citation>
    <scope>NUCLEOTIDE SEQUENCE [LARGE SCALE GENOMIC DNA]</scope>
    <source>
        <strain evidence="3">cv. AL8/78</strain>
    </source>
</reference>
<evidence type="ECO:0000313" key="3">
    <source>
        <dbReference type="Proteomes" id="UP000015105"/>
    </source>
</evidence>